<feature type="transmembrane region" description="Helical" evidence="7">
    <location>
        <begin position="67"/>
        <end position="89"/>
    </location>
</feature>
<dbReference type="Proteomes" id="UP000030641">
    <property type="component" value="Unassembled WGS sequence"/>
</dbReference>
<feature type="transmembrane region" description="Helical" evidence="7">
    <location>
        <begin position="32"/>
        <end position="52"/>
    </location>
</feature>
<accession>A0A074Y5F3</accession>
<keyword evidence="3 7" id="KW-0812">Transmembrane</keyword>
<feature type="compositionally biased region" description="Basic and acidic residues" evidence="6">
    <location>
        <begin position="1"/>
        <end position="16"/>
    </location>
</feature>
<evidence type="ECO:0000256" key="3">
    <source>
        <dbReference type="ARBA" id="ARBA00022692"/>
    </source>
</evidence>
<dbReference type="Pfam" id="PF13520">
    <property type="entry name" value="AA_permease_2"/>
    <property type="match status" value="1"/>
</dbReference>
<feature type="transmembrane region" description="Helical" evidence="7">
    <location>
        <begin position="465"/>
        <end position="485"/>
    </location>
</feature>
<dbReference type="HOGENOM" id="CLU_004495_2_4_1"/>
<keyword evidence="5 7" id="KW-0472">Membrane</keyword>
<evidence type="ECO:0000256" key="6">
    <source>
        <dbReference type="SAM" id="MobiDB-lite"/>
    </source>
</evidence>
<evidence type="ECO:0000256" key="1">
    <source>
        <dbReference type="ARBA" id="ARBA00004141"/>
    </source>
</evidence>
<feature type="transmembrane region" description="Helical" evidence="7">
    <location>
        <begin position="227"/>
        <end position="247"/>
    </location>
</feature>
<feature type="transmembrane region" description="Helical" evidence="7">
    <location>
        <begin position="158"/>
        <end position="181"/>
    </location>
</feature>
<feature type="transmembrane region" description="Helical" evidence="7">
    <location>
        <begin position="110"/>
        <end position="129"/>
    </location>
</feature>
<name>A0A074Y5F3_AURSE</name>
<protein>
    <recommendedName>
        <fullName evidence="10">Amino acid permease/ SLC12A domain-containing protein</fullName>
    </recommendedName>
</protein>
<feature type="transmembrane region" description="Helical" evidence="7">
    <location>
        <begin position="437"/>
        <end position="459"/>
    </location>
</feature>
<dbReference type="Gene3D" id="1.20.1740.10">
    <property type="entry name" value="Amino acid/polyamine transporter I"/>
    <property type="match status" value="1"/>
</dbReference>
<dbReference type="InParanoid" id="A0A074Y5F3"/>
<proteinExistence type="predicted"/>
<dbReference type="PANTHER" id="PTHR45649:SF11">
    <property type="entry name" value="TRANSPORTER, PUTATIVE (EUROFUNG)-RELATED"/>
    <property type="match status" value="1"/>
</dbReference>
<organism evidence="8 9">
    <name type="scientific">Aureobasidium subglaciale (strain EXF-2481)</name>
    <name type="common">Aureobasidium pullulans var. subglaciale</name>
    <dbReference type="NCBI Taxonomy" id="1043005"/>
    <lineage>
        <taxon>Eukaryota</taxon>
        <taxon>Fungi</taxon>
        <taxon>Dikarya</taxon>
        <taxon>Ascomycota</taxon>
        <taxon>Pezizomycotina</taxon>
        <taxon>Dothideomycetes</taxon>
        <taxon>Dothideomycetidae</taxon>
        <taxon>Dothideales</taxon>
        <taxon>Saccotheciaceae</taxon>
        <taxon>Aureobasidium</taxon>
    </lineage>
</organism>
<dbReference type="RefSeq" id="XP_013341646.1">
    <property type="nucleotide sequence ID" value="XM_013486192.1"/>
</dbReference>
<dbReference type="GO" id="GO:0022857">
    <property type="term" value="F:transmembrane transporter activity"/>
    <property type="evidence" value="ECO:0007669"/>
    <property type="project" value="InterPro"/>
</dbReference>
<dbReference type="PIRSF" id="PIRSF006060">
    <property type="entry name" value="AA_transporter"/>
    <property type="match status" value="1"/>
</dbReference>
<feature type="transmembrane region" description="Helical" evidence="7">
    <location>
        <begin position="367"/>
        <end position="389"/>
    </location>
</feature>
<evidence type="ECO:0000256" key="4">
    <source>
        <dbReference type="ARBA" id="ARBA00022989"/>
    </source>
</evidence>
<dbReference type="GO" id="GO:0016020">
    <property type="term" value="C:membrane"/>
    <property type="evidence" value="ECO:0007669"/>
    <property type="project" value="UniProtKB-SubCell"/>
</dbReference>
<dbReference type="PANTHER" id="PTHR45649">
    <property type="entry name" value="AMINO-ACID PERMEASE BAT1"/>
    <property type="match status" value="1"/>
</dbReference>
<dbReference type="AlphaFoldDB" id="A0A074Y5F3"/>
<evidence type="ECO:0008006" key="10">
    <source>
        <dbReference type="Google" id="ProtNLM"/>
    </source>
</evidence>
<dbReference type="GeneID" id="25371213"/>
<feature type="region of interest" description="Disordered" evidence="6">
    <location>
        <begin position="1"/>
        <end position="21"/>
    </location>
</feature>
<feature type="transmembrane region" description="Helical" evidence="7">
    <location>
        <begin position="267"/>
        <end position="288"/>
    </location>
</feature>
<evidence type="ECO:0000256" key="7">
    <source>
        <dbReference type="SAM" id="Phobius"/>
    </source>
</evidence>
<comment type="subcellular location">
    <subcellularLocation>
        <location evidence="1">Membrane</location>
        <topology evidence="1">Multi-pass membrane protein</topology>
    </subcellularLocation>
</comment>
<feature type="transmembrane region" description="Helical" evidence="7">
    <location>
        <begin position="188"/>
        <end position="207"/>
    </location>
</feature>
<evidence type="ECO:0000256" key="2">
    <source>
        <dbReference type="ARBA" id="ARBA00022448"/>
    </source>
</evidence>
<reference evidence="8 9" key="1">
    <citation type="journal article" date="2014" name="BMC Genomics">
        <title>Genome sequencing of four Aureobasidium pullulans varieties: biotechnological potential, stress tolerance, and description of new species.</title>
        <authorList>
            <person name="Gostin Ar C."/>
            <person name="Ohm R.A."/>
            <person name="Kogej T."/>
            <person name="Sonjak S."/>
            <person name="Turk M."/>
            <person name="Zajc J."/>
            <person name="Zalar P."/>
            <person name="Grube M."/>
            <person name="Sun H."/>
            <person name="Han J."/>
            <person name="Sharma A."/>
            <person name="Chiniquy J."/>
            <person name="Ngan C.Y."/>
            <person name="Lipzen A."/>
            <person name="Barry K."/>
            <person name="Grigoriev I.V."/>
            <person name="Gunde-Cimerman N."/>
        </authorList>
    </citation>
    <scope>NUCLEOTIDE SEQUENCE [LARGE SCALE GENOMIC DNA]</scope>
    <source>
        <strain evidence="8 9">EXF-2481</strain>
    </source>
</reference>
<dbReference type="STRING" id="1043005.A0A074Y5F3"/>
<keyword evidence="4 7" id="KW-1133">Transmembrane helix</keyword>
<keyword evidence="2" id="KW-0813">Transport</keyword>
<keyword evidence="9" id="KW-1185">Reference proteome</keyword>
<evidence type="ECO:0000313" key="8">
    <source>
        <dbReference type="EMBL" id="KEQ93028.1"/>
    </source>
</evidence>
<dbReference type="InterPro" id="IPR002293">
    <property type="entry name" value="AA/rel_permease1"/>
</dbReference>
<dbReference type="OMA" id="YVIPQGI"/>
<evidence type="ECO:0000313" key="9">
    <source>
        <dbReference type="Proteomes" id="UP000030641"/>
    </source>
</evidence>
<evidence type="ECO:0000256" key="5">
    <source>
        <dbReference type="ARBA" id="ARBA00023136"/>
    </source>
</evidence>
<dbReference type="EMBL" id="KL584767">
    <property type="protein sequence ID" value="KEQ93028.1"/>
    <property type="molecule type" value="Genomic_DNA"/>
</dbReference>
<gene>
    <name evidence="8" type="ORF">AUEXF2481DRAFT_74039</name>
</gene>
<dbReference type="OrthoDB" id="2417308at2759"/>
<sequence>MDPERHEREGVERTADEGQLQAQGHETDLPRAFSFFSTLALAFSITNTWIGYSETFVTPLLAGSGKAVFWCLVLACIACTIIAAGLAELASAFPSSGGQYHYAFMVAPKAYRAPIAFVTGWLSCLGWLFTTASTGVFCSQASVSLAALYHPAYVWTQWQVWCIYALIMIIACAIICLLPAWIPRAEQCFLGISILGFLVSLITDLVASPTKQPAKVVFSDWNNTTGWPDGLAFLVATGQAMYGFLGLDAATHIAEELPDPGRDVPRVLMLIMIMGSATTIPWAIAFMFSTNDLGSVASSFLPIWEVYHQATKSQSAATFFAVWIVFIYFGALVSCFLTSGRLLWAFSRDGGLPYSKTFAFIHSSLRAPVNATLLASIFIVLLGLLNIASTTAFNSIVSLAILASNATSTIPQTMVLLRGRSVLPPRSFNLGTIVGPFANGFSTVYVALYIVVFCIPVYRDVTSSSMNYVSAVLVGILILVAILWFSGKSRTFSGPQVDFVHGIDPVAGQGPLDNVLVCEASKETAVLKTE</sequence>
<feature type="transmembrane region" description="Helical" evidence="7">
    <location>
        <begin position="320"/>
        <end position="346"/>
    </location>
</feature>